<dbReference type="AlphaFoldDB" id="M4BIW8"/>
<evidence type="ECO:0000313" key="1">
    <source>
        <dbReference type="EnsemblProtists" id="HpaP806345"/>
    </source>
</evidence>
<dbReference type="EnsemblProtists" id="HpaT806345">
    <property type="protein sequence ID" value="HpaP806345"/>
    <property type="gene ID" value="HpaG806345"/>
</dbReference>
<proteinExistence type="predicted"/>
<dbReference type="CDD" id="cd04332">
    <property type="entry name" value="YbaK_like"/>
    <property type="match status" value="1"/>
</dbReference>
<organism evidence="1 2">
    <name type="scientific">Hyaloperonospora arabidopsidis (strain Emoy2)</name>
    <name type="common">Downy mildew agent</name>
    <name type="synonym">Peronospora arabidopsidis</name>
    <dbReference type="NCBI Taxonomy" id="559515"/>
    <lineage>
        <taxon>Eukaryota</taxon>
        <taxon>Sar</taxon>
        <taxon>Stramenopiles</taxon>
        <taxon>Oomycota</taxon>
        <taxon>Peronosporomycetes</taxon>
        <taxon>Peronosporales</taxon>
        <taxon>Peronosporaceae</taxon>
        <taxon>Hyaloperonospora</taxon>
    </lineage>
</organism>
<dbReference type="eggNOG" id="ENOG502QTG1">
    <property type="taxonomic scope" value="Eukaryota"/>
</dbReference>
<dbReference type="EMBL" id="JH598306">
    <property type="status" value="NOT_ANNOTATED_CDS"/>
    <property type="molecule type" value="Genomic_DNA"/>
</dbReference>
<evidence type="ECO:0000313" key="2">
    <source>
        <dbReference type="Proteomes" id="UP000011713"/>
    </source>
</evidence>
<dbReference type="InParanoid" id="M4BIW8"/>
<dbReference type="InterPro" id="IPR036754">
    <property type="entry name" value="YbaK/aa-tRNA-synt-asso_dom_sf"/>
</dbReference>
<dbReference type="SUPFAM" id="SSF55826">
    <property type="entry name" value="YbaK/ProRS associated domain"/>
    <property type="match status" value="1"/>
</dbReference>
<dbReference type="Proteomes" id="UP000011713">
    <property type="component" value="Unassembled WGS sequence"/>
</dbReference>
<dbReference type="HOGENOM" id="CLU_081957_1_0_1"/>
<accession>M4BIW8</accession>
<dbReference type="VEuPathDB" id="FungiDB:HpaG806345"/>
<dbReference type="GO" id="GO:0002161">
    <property type="term" value="F:aminoacyl-tRNA deacylase activity"/>
    <property type="evidence" value="ECO:0007669"/>
    <property type="project" value="InterPro"/>
</dbReference>
<dbReference type="Gene3D" id="3.90.960.10">
    <property type="entry name" value="YbaK/aminoacyl-tRNA synthetase-associated domain"/>
    <property type="match status" value="1"/>
</dbReference>
<name>M4BIW8_HYAAE</name>
<dbReference type="PANTHER" id="PTHR30411">
    <property type="entry name" value="CYTOPLASMIC PROTEIN"/>
    <property type="match status" value="1"/>
</dbReference>
<keyword evidence="2" id="KW-1185">Reference proteome</keyword>
<protein>
    <recommendedName>
        <fullName evidence="3">YbaK/aminoacyl-tRNA synthetase-associated domain-containing protein</fullName>
    </recommendedName>
</protein>
<dbReference type="PANTHER" id="PTHR30411:SF4">
    <property type="entry name" value="YBAK_AMINOACYL-TRNA SYNTHETASE-ASSOCIATED DOMAIN-CONTAINING PROTEIN"/>
    <property type="match status" value="1"/>
</dbReference>
<sequence length="227" mass="25128">MCHTIFNDLGLVVRGDRTGNHWIGTAELTQSTREELLVLTFRTKQFSGCASKSETCSQPGRLLGLVFFEGTRKFLGCGISHLCKSIIVENVACVNKSIEDPLNSRYYCVVLQYISKLDAEQLRRFVRDNIPEADRPSRKKFNFQHAPAQVSEQRTGFKHNGVSTFGMQTSIPVIVAGEVVALKPAFLWLGGGAETVKLRVSVQDLITTLGARVADGITTHRTDLDKV</sequence>
<reference evidence="1" key="2">
    <citation type="submission" date="2015-06" db="UniProtKB">
        <authorList>
            <consortium name="EnsemblProtists"/>
        </authorList>
    </citation>
    <scope>IDENTIFICATION</scope>
    <source>
        <strain evidence="1">Emoy2</strain>
    </source>
</reference>
<reference evidence="2" key="1">
    <citation type="journal article" date="2010" name="Science">
        <title>Signatures of adaptation to obligate biotrophy in the Hyaloperonospora arabidopsidis genome.</title>
        <authorList>
            <person name="Baxter L."/>
            <person name="Tripathy S."/>
            <person name="Ishaque N."/>
            <person name="Boot N."/>
            <person name="Cabral A."/>
            <person name="Kemen E."/>
            <person name="Thines M."/>
            <person name="Ah-Fong A."/>
            <person name="Anderson R."/>
            <person name="Badejoko W."/>
            <person name="Bittner-Eddy P."/>
            <person name="Boore J.L."/>
            <person name="Chibucos M.C."/>
            <person name="Coates M."/>
            <person name="Dehal P."/>
            <person name="Delehaunty K."/>
            <person name="Dong S."/>
            <person name="Downton P."/>
            <person name="Dumas B."/>
            <person name="Fabro G."/>
            <person name="Fronick C."/>
            <person name="Fuerstenberg S.I."/>
            <person name="Fulton L."/>
            <person name="Gaulin E."/>
            <person name="Govers F."/>
            <person name="Hughes L."/>
            <person name="Humphray S."/>
            <person name="Jiang R.H."/>
            <person name="Judelson H."/>
            <person name="Kamoun S."/>
            <person name="Kyung K."/>
            <person name="Meijer H."/>
            <person name="Minx P."/>
            <person name="Morris P."/>
            <person name="Nelson J."/>
            <person name="Phuntumart V."/>
            <person name="Qutob D."/>
            <person name="Rehmany A."/>
            <person name="Rougon-Cardoso A."/>
            <person name="Ryden P."/>
            <person name="Torto-Alalibo T."/>
            <person name="Studholme D."/>
            <person name="Wang Y."/>
            <person name="Win J."/>
            <person name="Wood J."/>
            <person name="Clifton S.W."/>
            <person name="Rogers J."/>
            <person name="Van den Ackerveken G."/>
            <person name="Jones J.D."/>
            <person name="McDowell J.M."/>
            <person name="Beynon J."/>
            <person name="Tyler B.M."/>
        </authorList>
    </citation>
    <scope>NUCLEOTIDE SEQUENCE [LARGE SCALE GENOMIC DNA]</scope>
    <source>
        <strain evidence="2">Emoy2</strain>
    </source>
</reference>
<dbReference type="STRING" id="559515.M4BIW8"/>
<evidence type="ECO:0008006" key="3">
    <source>
        <dbReference type="Google" id="ProtNLM"/>
    </source>
</evidence>